<dbReference type="Gene3D" id="1.10.10.10">
    <property type="entry name" value="Winged helix-like DNA-binding domain superfamily/Winged helix DNA-binding domain"/>
    <property type="match status" value="1"/>
</dbReference>
<accession>A0AAX2S183</accession>
<dbReference type="InterPro" id="IPR036286">
    <property type="entry name" value="LexA/Signal_pep-like_sf"/>
</dbReference>
<evidence type="ECO:0000313" key="2">
    <source>
        <dbReference type="EMBL" id="TEW31424.1"/>
    </source>
</evidence>
<proteinExistence type="predicted"/>
<dbReference type="Proteomes" id="UP000297565">
    <property type="component" value="Unassembled WGS sequence"/>
</dbReference>
<dbReference type="EMBL" id="SNRV01000001">
    <property type="protein sequence ID" value="TEW31424.1"/>
    <property type="molecule type" value="Genomic_DNA"/>
</dbReference>
<evidence type="ECO:0000259" key="1">
    <source>
        <dbReference type="PROSITE" id="PS51702"/>
    </source>
</evidence>
<dbReference type="InterPro" id="IPR039418">
    <property type="entry name" value="LexA-like"/>
</dbReference>
<dbReference type="AlphaFoldDB" id="A0AAX2S183"/>
<reference evidence="2 3" key="1">
    <citation type="submission" date="2019-03" db="EMBL/GenBank/DDBJ databases">
        <title>Horizontal Gene Transfer Machinery in Histophilus somni.</title>
        <authorList>
            <person name="Mostafa Nazari M."/>
            <person name="Liljebjelke K."/>
        </authorList>
    </citation>
    <scope>NUCLEOTIDE SEQUENCE [LARGE SCALE GENOMIC DNA]</scope>
    <source>
        <strain evidence="2 3">UOC-EPH-KLM-04</strain>
    </source>
</reference>
<organism evidence="2 3">
    <name type="scientific">Histophilus somni</name>
    <name type="common">Haemophilus somnus</name>
    <dbReference type="NCBI Taxonomy" id="731"/>
    <lineage>
        <taxon>Bacteria</taxon>
        <taxon>Pseudomonadati</taxon>
        <taxon>Pseudomonadota</taxon>
        <taxon>Gammaproteobacteria</taxon>
        <taxon>Pasteurellales</taxon>
        <taxon>Pasteurellaceae</taxon>
        <taxon>Histophilus</taxon>
    </lineage>
</organism>
<feature type="domain" description="HTH Mu-type" evidence="1">
    <location>
        <begin position="6"/>
        <end position="73"/>
    </location>
</feature>
<sequence length="226" mass="26519">MNSSAKREWFTAFELEGIGDLPNKATNITRKATKENWKKQQVKGKKGIAYEYHYSSFPSSVQQQLGFDVVEEAFIQKGDDFSYIDDLSIKDNRAINQRFAFRTEWLKKMAIDVAHSTFFKMPDDTMERTIYRGDRALVTIFYHKTNNQLKRGLESLEQLWQLKNGLYVVQVNSRLTIRRLQFDLNKGLYMACDNPLYQSVHLSQEQIDPTIIVGQVRWYAHTVDWD</sequence>
<dbReference type="CDD" id="cd06529">
    <property type="entry name" value="S24_LexA-like"/>
    <property type="match status" value="1"/>
</dbReference>
<comment type="caution">
    <text evidence="2">The sequence shown here is derived from an EMBL/GenBank/DDBJ whole genome shotgun (WGS) entry which is preliminary data.</text>
</comment>
<dbReference type="SUPFAM" id="SSF51306">
    <property type="entry name" value="LexA/Signal peptidase"/>
    <property type="match status" value="1"/>
</dbReference>
<dbReference type="Pfam" id="PF02316">
    <property type="entry name" value="HTH_Tnp_Mu_1"/>
    <property type="match status" value="1"/>
</dbReference>
<dbReference type="InterPro" id="IPR009061">
    <property type="entry name" value="DNA-bd_dom_put_sf"/>
</dbReference>
<dbReference type="PROSITE" id="PS51702">
    <property type="entry name" value="HTH_MU"/>
    <property type="match status" value="1"/>
</dbReference>
<dbReference type="InterPro" id="IPR003314">
    <property type="entry name" value="Mu-type_HTH"/>
</dbReference>
<dbReference type="GO" id="GO:0003677">
    <property type="term" value="F:DNA binding"/>
    <property type="evidence" value="ECO:0007669"/>
    <property type="project" value="InterPro"/>
</dbReference>
<name>A0AAX2S183_HISSO</name>
<protein>
    <recommendedName>
        <fullName evidence="1">HTH Mu-type domain-containing protein</fullName>
    </recommendedName>
</protein>
<dbReference type="InterPro" id="IPR036388">
    <property type="entry name" value="WH-like_DNA-bd_sf"/>
</dbReference>
<gene>
    <name evidence="2" type="ORF">E2R48_00760</name>
</gene>
<dbReference type="Gene3D" id="2.10.109.10">
    <property type="entry name" value="Umud Fragment, subunit A"/>
    <property type="match status" value="1"/>
</dbReference>
<evidence type="ECO:0000313" key="3">
    <source>
        <dbReference type="Proteomes" id="UP000297565"/>
    </source>
</evidence>
<dbReference type="RefSeq" id="WP_134244442.1">
    <property type="nucleotide sequence ID" value="NZ_SNRV01000001.1"/>
</dbReference>
<dbReference type="SUPFAM" id="SSF46955">
    <property type="entry name" value="Putative DNA-binding domain"/>
    <property type="match status" value="1"/>
</dbReference>